<keyword evidence="1" id="KW-1133">Transmembrane helix</keyword>
<protein>
    <submittedName>
        <fullName evidence="2">Uncharacterized protein</fullName>
    </submittedName>
</protein>
<keyword evidence="1" id="KW-0472">Membrane</keyword>
<proteinExistence type="predicted"/>
<accession>A0A4Y8VRM0</accession>
<keyword evidence="1" id="KW-0812">Transmembrane</keyword>
<evidence type="ECO:0000313" key="2">
    <source>
        <dbReference type="EMBL" id="TFH83016.1"/>
    </source>
</evidence>
<feature type="transmembrane region" description="Helical" evidence="1">
    <location>
        <begin position="24"/>
        <end position="43"/>
    </location>
</feature>
<name>A0A4Y8VRM0_9BACT</name>
<dbReference type="OrthoDB" id="1086667at2"/>
<comment type="caution">
    <text evidence="2">The sequence shown here is derived from an EMBL/GenBank/DDBJ whole genome shotgun (WGS) entry which is preliminary data.</text>
</comment>
<dbReference type="RefSeq" id="WP_134842930.1">
    <property type="nucleotide sequence ID" value="NZ_SGVY01000008.1"/>
</dbReference>
<dbReference type="Proteomes" id="UP000297872">
    <property type="component" value="Unassembled WGS sequence"/>
</dbReference>
<dbReference type="EMBL" id="SGVY01000008">
    <property type="protein sequence ID" value="TFH83016.1"/>
    <property type="molecule type" value="Genomic_DNA"/>
</dbReference>
<sequence length="195" mass="22561">MLKDKRKLQAIYSLFKKPRAERPFGFDFILWAPVFVLIVYIELLVQHSYTLLPICIPWMYDKIWMITFSGLCALIKKYLGKSSDGFSDISCVCFVKVSLCFILIPALVFLPNKYLSSTSSFKEEYGKVIDLTAVSGNKTPTSKKNYVKIKLDNEDISFWYDTYKETKPLGTKCIMNIKRGFFGLRYADNVDFLVE</sequence>
<evidence type="ECO:0000313" key="3">
    <source>
        <dbReference type="Proteomes" id="UP000297872"/>
    </source>
</evidence>
<reference evidence="2 3" key="1">
    <citation type="submission" date="2019-02" db="EMBL/GenBank/DDBJ databases">
        <title>Draft Genome Sequence of the Prevotella sp. BCRC 81118, Isolated from Human Feces.</title>
        <authorList>
            <person name="Huang C.-H."/>
        </authorList>
    </citation>
    <scope>NUCLEOTIDE SEQUENCE [LARGE SCALE GENOMIC DNA]</scope>
    <source>
        <strain evidence="2 3">BCRC 81118</strain>
    </source>
</reference>
<keyword evidence="3" id="KW-1185">Reference proteome</keyword>
<feature type="transmembrane region" description="Helical" evidence="1">
    <location>
        <begin position="91"/>
        <end position="110"/>
    </location>
</feature>
<gene>
    <name evidence="2" type="ORF">EXN75_04505</name>
</gene>
<organism evidence="2 3">
    <name type="scientific">Segatella hominis</name>
    <dbReference type="NCBI Taxonomy" id="2518605"/>
    <lineage>
        <taxon>Bacteria</taxon>
        <taxon>Pseudomonadati</taxon>
        <taxon>Bacteroidota</taxon>
        <taxon>Bacteroidia</taxon>
        <taxon>Bacteroidales</taxon>
        <taxon>Prevotellaceae</taxon>
        <taxon>Segatella</taxon>
    </lineage>
</organism>
<dbReference type="AlphaFoldDB" id="A0A4Y8VRM0"/>
<dbReference type="GeneID" id="302994554"/>
<feature type="transmembrane region" description="Helical" evidence="1">
    <location>
        <begin position="63"/>
        <end position="79"/>
    </location>
</feature>
<evidence type="ECO:0000256" key="1">
    <source>
        <dbReference type="SAM" id="Phobius"/>
    </source>
</evidence>